<dbReference type="PANTHER" id="PTHR24198">
    <property type="entry name" value="ANKYRIN REPEAT AND PROTEIN KINASE DOMAIN-CONTAINING PROTEIN"/>
    <property type="match status" value="1"/>
</dbReference>
<organism evidence="5 6">
    <name type="scientific">Candidatus Polarisedimenticola svalbardensis</name>
    <dbReference type="NCBI Taxonomy" id="2886004"/>
    <lineage>
        <taxon>Bacteria</taxon>
        <taxon>Pseudomonadati</taxon>
        <taxon>Acidobacteriota</taxon>
        <taxon>Candidatus Polarisedimenticolia</taxon>
        <taxon>Candidatus Polarisedimenticolales</taxon>
        <taxon>Candidatus Polarisedimenticolaceae</taxon>
        <taxon>Candidatus Polarisedimenticola</taxon>
    </lineage>
</organism>
<dbReference type="PROSITE" id="PS50088">
    <property type="entry name" value="ANK_REPEAT"/>
    <property type="match status" value="3"/>
</dbReference>
<feature type="repeat" description="ANK" evidence="3">
    <location>
        <begin position="101"/>
        <end position="133"/>
    </location>
</feature>
<dbReference type="SMART" id="SM00248">
    <property type="entry name" value="ANK"/>
    <property type="match status" value="3"/>
</dbReference>
<dbReference type="InterPro" id="IPR002110">
    <property type="entry name" value="Ankyrin_rpt"/>
</dbReference>
<evidence type="ECO:0000313" key="6">
    <source>
        <dbReference type="Proteomes" id="UP000648239"/>
    </source>
</evidence>
<reference evidence="5 6" key="1">
    <citation type="submission" date="2020-08" db="EMBL/GenBank/DDBJ databases">
        <title>Acidobacteriota in marine sediments use diverse sulfur dissimilation pathways.</title>
        <authorList>
            <person name="Wasmund K."/>
        </authorList>
    </citation>
    <scope>NUCLEOTIDE SEQUENCE [LARGE SCALE GENOMIC DNA]</scope>
    <source>
        <strain evidence="5">MAG AM4</strain>
    </source>
</reference>
<dbReference type="Proteomes" id="UP000648239">
    <property type="component" value="Unassembled WGS sequence"/>
</dbReference>
<dbReference type="PANTHER" id="PTHR24198:SF165">
    <property type="entry name" value="ANKYRIN REPEAT-CONTAINING PROTEIN-RELATED"/>
    <property type="match status" value="1"/>
</dbReference>
<feature type="signal peptide" evidence="4">
    <location>
        <begin position="1"/>
        <end position="24"/>
    </location>
</feature>
<comment type="caution">
    <text evidence="5">The sequence shown here is derived from an EMBL/GenBank/DDBJ whole genome shotgun (WGS) entry which is preliminary data.</text>
</comment>
<dbReference type="InterPro" id="IPR036770">
    <property type="entry name" value="Ankyrin_rpt-contain_sf"/>
</dbReference>
<dbReference type="SUPFAM" id="SSF48403">
    <property type="entry name" value="Ankyrin repeat"/>
    <property type="match status" value="1"/>
</dbReference>
<keyword evidence="1" id="KW-0677">Repeat</keyword>
<dbReference type="Pfam" id="PF12796">
    <property type="entry name" value="Ank_2"/>
    <property type="match status" value="1"/>
</dbReference>
<sequence>MSKSMYATVIFLMLAVAGCGGAGAPECTASEALQKQFGSLAAMSGLAEMKTMLVEDASLVHSRINGTNDERPIHWAALSGNTDVVTLLLDNGAEIDAVDAQGLTALHWAAWQGQMEVARQLVGKGATVDMVSVAGNTPLDRAISDGHQDVADYLTSVGAKIGSELTE</sequence>
<name>A0A8J6XYW4_9BACT</name>
<dbReference type="EMBL" id="JACXWD010000009">
    <property type="protein sequence ID" value="MBD3867352.1"/>
    <property type="molecule type" value="Genomic_DNA"/>
</dbReference>
<evidence type="ECO:0000256" key="1">
    <source>
        <dbReference type="ARBA" id="ARBA00022737"/>
    </source>
</evidence>
<proteinExistence type="predicted"/>
<evidence type="ECO:0000256" key="4">
    <source>
        <dbReference type="SAM" id="SignalP"/>
    </source>
</evidence>
<keyword evidence="4" id="KW-0732">Signal</keyword>
<evidence type="ECO:0000256" key="2">
    <source>
        <dbReference type="ARBA" id="ARBA00023043"/>
    </source>
</evidence>
<dbReference type="AlphaFoldDB" id="A0A8J6XYW4"/>
<feature type="repeat" description="ANK" evidence="3">
    <location>
        <begin position="68"/>
        <end position="100"/>
    </location>
</feature>
<accession>A0A8J6XYW4</accession>
<gene>
    <name evidence="5" type="ORF">IFK94_04420</name>
</gene>
<feature type="chain" id="PRO_5035209569" evidence="4">
    <location>
        <begin position="25"/>
        <end position="167"/>
    </location>
</feature>
<dbReference type="PROSITE" id="PS51257">
    <property type="entry name" value="PROKAR_LIPOPROTEIN"/>
    <property type="match status" value="1"/>
</dbReference>
<feature type="repeat" description="ANK" evidence="3">
    <location>
        <begin position="134"/>
        <end position="166"/>
    </location>
</feature>
<dbReference type="Gene3D" id="1.25.40.20">
    <property type="entry name" value="Ankyrin repeat-containing domain"/>
    <property type="match status" value="1"/>
</dbReference>
<evidence type="ECO:0000256" key="3">
    <source>
        <dbReference type="PROSITE-ProRule" id="PRU00023"/>
    </source>
</evidence>
<protein>
    <submittedName>
        <fullName evidence="5">Ankyrin repeat domain-containing protein</fullName>
    </submittedName>
</protein>
<dbReference type="PROSITE" id="PS50297">
    <property type="entry name" value="ANK_REP_REGION"/>
    <property type="match status" value="3"/>
</dbReference>
<evidence type="ECO:0000313" key="5">
    <source>
        <dbReference type="EMBL" id="MBD3867352.1"/>
    </source>
</evidence>
<keyword evidence="2 3" id="KW-0040">ANK repeat</keyword>